<feature type="compositionally biased region" description="Low complexity" evidence="1">
    <location>
        <begin position="119"/>
        <end position="133"/>
    </location>
</feature>
<feature type="region of interest" description="Disordered" evidence="1">
    <location>
        <begin position="462"/>
        <end position="568"/>
    </location>
</feature>
<feature type="region of interest" description="Disordered" evidence="1">
    <location>
        <begin position="189"/>
        <end position="227"/>
    </location>
</feature>
<proteinExistence type="predicted"/>
<organism evidence="2 3">
    <name type="scientific">Botrytis galanthina</name>
    <dbReference type="NCBI Taxonomy" id="278940"/>
    <lineage>
        <taxon>Eukaryota</taxon>
        <taxon>Fungi</taxon>
        <taxon>Dikarya</taxon>
        <taxon>Ascomycota</taxon>
        <taxon>Pezizomycotina</taxon>
        <taxon>Leotiomycetes</taxon>
        <taxon>Helotiales</taxon>
        <taxon>Sclerotiniaceae</taxon>
        <taxon>Botrytis</taxon>
    </lineage>
</organism>
<evidence type="ECO:0000256" key="1">
    <source>
        <dbReference type="SAM" id="MobiDB-lite"/>
    </source>
</evidence>
<dbReference type="Proteomes" id="UP000308671">
    <property type="component" value="Unassembled WGS sequence"/>
</dbReference>
<dbReference type="OrthoDB" id="3532490at2759"/>
<feature type="compositionally biased region" description="Polar residues" evidence="1">
    <location>
        <begin position="67"/>
        <end position="77"/>
    </location>
</feature>
<accession>A0A4S8R899</accession>
<reference evidence="2 3" key="1">
    <citation type="submission" date="2017-12" db="EMBL/GenBank/DDBJ databases">
        <title>Comparative genomics of Botrytis spp.</title>
        <authorList>
            <person name="Valero-Jimenez C.A."/>
            <person name="Tapia P."/>
            <person name="Veloso J."/>
            <person name="Silva-Moreno E."/>
            <person name="Staats M."/>
            <person name="Valdes J.H."/>
            <person name="Van Kan J.A.L."/>
        </authorList>
    </citation>
    <scope>NUCLEOTIDE SEQUENCE [LARGE SCALE GENOMIC DNA]</scope>
    <source>
        <strain evidence="2 3">MUCL435</strain>
    </source>
</reference>
<feature type="region of interest" description="Disordered" evidence="1">
    <location>
        <begin position="31"/>
        <end position="157"/>
    </location>
</feature>
<dbReference type="AlphaFoldDB" id="A0A4S8R899"/>
<evidence type="ECO:0000313" key="3">
    <source>
        <dbReference type="Proteomes" id="UP000308671"/>
    </source>
</evidence>
<name>A0A4S8R899_9HELO</name>
<feature type="compositionally biased region" description="Basic and acidic residues" evidence="1">
    <location>
        <begin position="526"/>
        <end position="536"/>
    </location>
</feature>
<evidence type="ECO:0000313" key="2">
    <source>
        <dbReference type="EMBL" id="THV54273.1"/>
    </source>
</evidence>
<protein>
    <submittedName>
        <fullName evidence="2">Uncharacterized protein</fullName>
    </submittedName>
</protein>
<feature type="compositionally biased region" description="Polar residues" evidence="1">
    <location>
        <begin position="142"/>
        <end position="151"/>
    </location>
</feature>
<comment type="caution">
    <text evidence="2">The sequence shown here is derived from an EMBL/GenBank/DDBJ whole genome shotgun (WGS) entry which is preliminary data.</text>
</comment>
<keyword evidence="3" id="KW-1185">Reference proteome</keyword>
<feature type="compositionally biased region" description="Basic residues" evidence="1">
    <location>
        <begin position="52"/>
        <end position="64"/>
    </location>
</feature>
<sequence>MSHTNQKVPSPILGQRNFAYASNHFPVRSPILGGRDSTADELDDASVTNTTTKHHGMSRGKGKSRSYPWQSPTTSREPLTAMARPGPGRQMSSSPEYTPASPTFAPAGLTNPRSLVFAPRSSNFNPSSSGPSNALYVRYQPRPQSSTSGPSSLPDYHLPAMDYQEHFTSYRAGPDKYFAVQTRDFFKNGESKNKSNSSWTHSRVSSRKRPSEEEEDNDFFAPPSKRRQYSTTYPFGLYNETTARVTGQTLQNSRNRVYASSNYSTTPADGDVEKNNYRAPESSNIYAGMVYQAAPSTPRGRAADEYNRPQATFPCEIEYTTTESAYGPNYSGQPGLVIQQKPISALTRGNSSFNSAVATDKIFLPRILPQLPRLCTMFNGFGSPQYPQASSHSWNNYIPMEPRDNVNQDNGNHVSFNHDHIISPSPQRTIQAEVFHSLEARHASVDPDTVNPLMLQSYAPSPALLEGSSHDSDNQNSNENPPVAPPQEENPINRLETDSVTLAEDTPRPSIEIPDDTDNESVVSHHSSDNNDHDNESVISHHSRNNNDDDNESVISHHSRNNNDDENNNQLLILQEEVSDLGVELYGVQRQLSNHRENFQSYSTEVPTITGNVERLQHGAQAQSDETTQLRNEVRTLRAEASEHLYRFNVFKDWMVEVAERSNLHGEQIKQLTQRDAGAQDATANNATGSKLDELAALAREVASLQHRVLTLQNEALGKEVAELRASIGL</sequence>
<gene>
    <name evidence="2" type="ORF">BGAL_0030g00050</name>
</gene>
<dbReference type="EMBL" id="PQXL01000030">
    <property type="protein sequence ID" value="THV54273.1"/>
    <property type="molecule type" value="Genomic_DNA"/>
</dbReference>